<keyword evidence="1" id="KW-0812">Transmembrane</keyword>
<keyword evidence="1" id="KW-0472">Membrane</keyword>
<feature type="transmembrane region" description="Helical" evidence="1">
    <location>
        <begin position="20"/>
        <end position="45"/>
    </location>
</feature>
<accession>A0A8D8VKL1</accession>
<evidence type="ECO:0000313" key="2">
    <source>
        <dbReference type="EMBL" id="CAG6627448.1"/>
    </source>
</evidence>
<proteinExistence type="predicted"/>
<protein>
    <submittedName>
        <fullName evidence="2">Uncharacterized protein</fullName>
    </submittedName>
</protein>
<sequence length="100" mass="11660">MCVRERERTQHNRMLIMFKVSAFIKIFIFFGILGSNNLACLYFPYYACVEISTEKMQLIKMNFLVLSILLMSSCTIICPFINTALTLVLSGQRHLYFAFK</sequence>
<organism evidence="2">
    <name type="scientific">Cacopsylla melanoneura</name>
    <dbReference type="NCBI Taxonomy" id="428564"/>
    <lineage>
        <taxon>Eukaryota</taxon>
        <taxon>Metazoa</taxon>
        <taxon>Ecdysozoa</taxon>
        <taxon>Arthropoda</taxon>
        <taxon>Hexapoda</taxon>
        <taxon>Insecta</taxon>
        <taxon>Pterygota</taxon>
        <taxon>Neoptera</taxon>
        <taxon>Paraneoptera</taxon>
        <taxon>Hemiptera</taxon>
        <taxon>Sternorrhyncha</taxon>
        <taxon>Psylloidea</taxon>
        <taxon>Psyllidae</taxon>
        <taxon>Psyllinae</taxon>
        <taxon>Cacopsylla</taxon>
    </lineage>
</organism>
<dbReference type="AlphaFoldDB" id="A0A8D8VKL1"/>
<name>A0A8D8VKL1_9HEMI</name>
<keyword evidence="1" id="KW-1133">Transmembrane helix</keyword>
<dbReference type="EMBL" id="HBUF01065341">
    <property type="protein sequence ID" value="CAG6627448.1"/>
    <property type="molecule type" value="Transcribed_RNA"/>
</dbReference>
<evidence type="ECO:0000256" key="1">
    <source>
        <dbReference type="SAM" id="Phobius"/>
    </source>
</evidence>
<reference evidence="2" key="1">
    <citation type="submission" date="2021-05" db="EMBL/GenBank/DDBJ databases">
        <authorList>
            <person name="Alioto T."/>
            <person name="Alioto T."/>
            <person name="Gomez Garrido J."/>
        </authorList>
    </citation>
    <scope>NUCLEOTIDE SEQUENCE</scope>
</reference>
<feature type="transmembrane region" description="Helical" evidence="1">
    <location>
        <begin position="65"/>
        <end position="90"/>
    </location>
</feature>